<keyword evidence="2" id="KW-1185">Reference proteome</keyword>
<organism evidence="1 2">
    <name type="scientific">Streptomyces griseofuscus</name>
    <dbReference type="NCBI Taxonomy" id="146922"/>
    <lineage>
        <taxon>Bacteria</taxon>
        <taxon>Bacillati</taxon>
        <taxon>Actinomycetota</taxon>
        <taxon>Actinomycetes</taxon>
        <taxon>Kitasatosporales</taxon>
        <taxon>Streptomycetaceae</taxon>
        <taxon>Streptomyces</taxon>
    </lineage>
</organism>
<proteinExistence type="predicted"/>
<dbReference type="Proteomes" id="UP000276379">
    <property type="component" value="Unassembled WGS sequence"/>
</dbReference>
<dbReference type="EMBL" id="PDES01000003">
    <property type="protein sequence ID" value="RRQ88079.1"/>
    <property type="molecule type" value="Genomic_DNA"/>
</dbReference>
<protein>
    <recommendedName>
        <fullName evidence="3">Class I SAM-dependent methyltransferase</fullName>
    </recommendedName>
</protein>
<evidence type="ECO:0000313" key="1">
    <source>
        <dbReference type="EMBL" id="RRQ88079.1"/>
    </source>
</evidence>
<evidence type="ECO:0008006" key="3">
    <source>
        <dbReference type="Google" id="ProtNLM"/>
    </source>
</evidence>
<reference evidence="1 2" key="1">
    <citation type="submission" date="2017-10" db="EMBL/GenBank/DDBJ databases">
        <title>Draft genome of actinobacteria isolated from guarana (Paullinia cupana (Mart.) Ducke.</title>
        <authorList>
            <person name="Siqueira K.A."/>
            <person name="Liotti R.G."/>
            <person name="Mendes T.A."/>
            <person name="Soares M.A."/>
        </authorList>
    </citation>
    <scope>NUCLEOTIDE SEQUENCE [LARGE SCALE GENOMIC DNA]</scope>
    <source>
        <strain evidence="1 2">199</strain>
    </source>
</reference>
<gene>
    <name evidence="1" type="ORF">CQW44_08750</name>
</gene>
<dbReference type="AlphaFoldDB" id="A0A426SBY0"/>
<evidence type="ECO:0000313" key="2">
    <source>
        <dbReference type="Proteomes" id="UP000276379"/>
    </source>
</evidence>
<dbReference type="RefSeq" id="WP_172624402.1">
    <property type="nucleotide sequence ID" value="NZ_JBEYJI010000001.1"/>
</dbReference>
<dbReference type="SUPFAM" id="SSF53335">
    <property type="entry name" value="S-adenosyl-L-methionine-dependent methyltransferases"/>
    <property type="match status" value="1"/>
</dbReference>
<name>A0A426SBY0_9ACTN</name>
<sequence>MTRLPAKAHAWDLVSGSYWNSGYYGGPAPEHDAVFAGLMRAGAPTAVVGASTVSLSRAAQDAGAELHVLDFAPGILREAGEWLGLPEDRRHLVDVTGELPERLRGRYHLVVADRLVNRFSAADLPGGLRGLRDLVAEGGTLALTVRFGWYDRDRQIHDALTPAEQRLFWRPDVGEIDYAALPDRDIPLPTWGGISGEVMREHIRGRGREARFHQDELLAAIADLGGLDRTDLVEAANGTALVVLRKAALRKGEHHDPA</sequence>
<dbReference type="InterPro" id="IPR029063">
    <property type="entry name" value="SAM-dependent_MTases_sf"/>
</dbReference>
<comment type="caution">
    <text evidence="1">The sequence shown here is derived from an EMBL/GenBank/DDBJ whole genome shotgun (WGS) entry which is preliminary data.</text>
</comment>
<dbReference type="Gene3D" id="3.40.50.150">
    <property type="entry name" value="Vaccinia Virus protein VP39"/>
    <property type="match status" value="1"/>
</dbReference>
<accession>A0A426SBY0</accession>
<dbReference type="Gene3D" id="1.10.150.330">
    <property type="entry name" value="zn-dependent alcohol dehydrogenase"/>
    <property type="match status" value="1"/>
</dbReference>